<dbReference type="Gene3D" id="3.90.1150.10">
    <property type="entry name" value="Aspartate Aminotransferase, domain 1"/>
    <property type="match status" value="1"/>
</dbReference>
<name>A0A160VBS1_9ZZZZ</name>
<dbReference type="PANTHER" id="PTHR11601:SF34">
    <property type="entry name" value="CYSTEINE DESULFURASE"/>
    <property type="match status" value="1"/>
</dbReference>
<dbReference type="EC" id="2.8.1.7" evidence="3"/>
<dbReference type="GO" id="GO:0046872">
    <property type="term" value="F:metal ion binding"/>
    <property type="evidence" value="ECO:0007669"/>
    <property type="project" value="UniProtKB-KW"/>
</dbReference>
<gene>
    <name evidence="10" type="ORF">MGWOODY_Clf603</name>
</gene>
<dbReference type="InterPro" id="IPR000192">
    <property type="entry name" value="Aminotrans_V_dom"/>
</dbReference>
<dbReference type="InterPro" id="IPR016454">
    <property type="entry name" value="Cysteine_dSase"/>
</dbReference>
<evidence type="ECO:0000256" key="5">
    <source>
        <dbReference type="ARBA" id="ARBA00022723"/>
    </source>
</evidence>
<dbReference type="InterPro" id="IPR020578">
    <property type="entry name" value="Aminotrans_V_PyrdxlP_BS"/>
</dbReference>
<dbReference type="PROSITE" id="PS00595">
    <property type="entry name" value="AA_TRANSFER_CLASS_5"/>
    <property type="match status" value="1"/>
</dbReference>
<dbReference type="GO" id="GO:0051536">
    <property type="term" value="F:iron-sulfur cluster binding"/>
    <property type="evidence" value="ECO:0007669"/>
    <property type="project" value="UniProtKB-KW"/>
</dbReference>
<evidence type="ECO:0000256" key="6">
    <source>
        <dbReference type="ARBA" id="ARBA00022898"/>
    </source>
</evidence>
<comment type="similarity">
    <text evidence="2">Belongs to the class-V pyridoxal-phosphate-dependent aminotransferase family. NifS/IscS subfamily.</text>
</comment>
<keyword evidence="7" id="KW-0408">Iron</keyword>
<protein>
    <recommendedName>
        <fullName evidence="3">cysteine desulfurase</fullName>
        <ecNumber evidence="3">2.8.1.7</ecNumber>
    </recommendedName>
</protein>
<accession>A0A160VBS1</accession>
<evidence type="ECO:0000256" key="2">
    <source>
        <dbReference type="ARBA" id="ARBA00006490"/>
    </source>
</evidence>
<dbReference type="FunFam" id="3.40.640.10:FF:000084">
    <property type="entry name" value="IscS-like cysteine desulfurase"/>
    <property type="match status" value="1"/>
</dbReference>
<evidence type="ECO:0000256" key="1">
    <source>
        <dbReference type="ARBA" id="ARBA00001933"/>
    </source>
</evidence>
<organism evidence="10">
    <name type="scientific">hydrothermal vent metagenome</name>
    <dbReference type="NCBI Taxonomy" id="652676"/>
    <lineage>
        <taxon>unclassified sequences</taxon>
        <taxon>metagenomes</taxon>
        <taxon>ecological metagenomes</taxon>
    </lineage>
</organism>
<dbReference type="SUPFAM" id="SSF53383">
    <property type="entry name" value="PLP-dependent transferases"/>
    <property type="match status" value="1"/>
</dbReference>
<evidence type="ECO:0000256" key="7">
    <source>
        <dbReference type="ARBA" id="ARBA00023004"/>
    </source>
</evidence>
<keyword evidence="6" id="KW-0663">Pyridoxal phosphate</keyword>
<dbReference type="Gene3D" id="3.40.640.10">
    <property type="entry name" value="Type I PLP-dependent aspartate aminotransferase-like (Major domain)"/>
    <property type="match status" value="1"/>
</dbReference>
<keyword evidence="4 10" id="KW-0808">Transferase</keyword>
<dbReference type="AlphaFoldDB" id="A0A160VBS1"/>
<sequence>MQIRIKMTVEGTVYLDHAGTTPLDAKVLEAMIPYFSQHFGNPSSLHTVGQEARYALDEARERVAGVLNCRPREVVFTGGGTESDNAAIHGVATALHETGNHIITSSVEHHAVLHACQYLESQGFEVTYLPVDAEGMVQPESVYNAINERTTLVTIMYGNNEIGTINPLSEIDRSIKERAGELSRTIVFHTDAVQAAGYLDLDVASLGVDLLSLSGHKFHGPKGTGVLYIKRGTPYLPLIHGGGQERERRSGTENIPGIIGLSLALESANAIRDETGQRCSALRDRIIGSVLEQIPGTRLNGHATERLPNNANFSFTGVEGEPILLGLDVAGIAASSGSACSSGSLEPSHVLLALGQSAETARGSLRLTLGRDNTDEEVDYLLGVLVDLVQRLRQLPSLATAGP</sequence>
<feature type="domain" description="Aminotransferase class V" evidence="9">
    <location>
        <begin position="13"/>
        <end position="381"/>
    </location>
</feature>
<dbReference type="EMBL" id="FAXA01000168">
    <property type="protein sequence ID" value="CUV02020.1"/>
    <property type="molecule type" value="Genomic_DNA"/>
</dbReference>
<dbReference type="PANTHER" id="PTHR11601">
    <property type="entry name" value="CYSTEINE DESULFURYLASE FAMILY MEMBER"/>
    <property type="match status" value="1"/>
</dbReference>
<reference evidence="10" key="1">
    <citation type="submission" date="2015-10" db="EMBL/GenBank/DDBJ databases">
        <authorList>
            <person name="Gilbert D.G."/>
        </authorList>
    </citation>
    <scope>NUCLEOTIDE SEQUENCE</scope>
</reference>
<evidence type="ECO:0000256" key="4">
    <source>
        <dbReference type="ARBA" id="ARBA00022679"/>
    </source>
</evidence>
<dbReference type="InterPro" id="IPR015421">
    <property type="entry name" value="PyrdxlP-dep_Trfase_major"/>
</dbReference>
<evidence type="ECO:0000313" key="10">
    <source>
        <dbReference type="EMBL" id="CUV02020.1"/>
    </source>
</evidence>
<dbReference type="PIRSF" id="PIRSF005572">
    <property type="entry name" value="NifS"/>
    <property type="match status" value="1"/>
</dbReference>
<proteinExistence type="inferred from homology"/>
<evidence type="ECO:0000259" key="9">
    <source>
        <dbReference type="Pfam" id="PF00266"/>
    </source>
</evidence>
<dbReference type="Pfam" id="PF00266">
    <property type="entry name" value="Aminotran_5"/>
    <property type="match status" value="1"/>
</dbReference>
<keyword evidence="8" id="KW-0411">Iron-sulfur</keyword>
<dbReference type="Gene3D" id="1.10.260.50">
    <property type="match status" value="1"/>
</dbReference>
<dbReference type="InterPro" id="IPR015424">
    <property type="entry name" value="PyrdxlP-dep_Trfase"/>
</dbReference>
<keyword evidence="5" id="KW-0479">Metal-binding</keyword>
<comment type="cofactor">
    <cofactor evidence="1">
        <name>pyridoxal 5'-phosphate</name>
        <dbReference type="ChEBI" id="CHEBI:597326"/>
    </cofactor>
</comment>
<dbReference type="GO" id="GO:0031071">
    <property type="term" value="F:cysteine desulfurase activity"/>
    <property type="evidence" value="ECO:0007669"/>
    <property type="project" value="UniProtKB-EC"/>
</dbReference>
<dbReference type="InterPro" id="IPR015422">
    <property type="entry name" value="PyrdxlP-dep_Trfase_small"/>
</dbReference>
<evidence type="ECO:0000256" key="3">
    <source>
        <dbReference type="ARBA" id="ARBA00012239"/>
    </source>
</evidence>
<evidence type="ECO:0000256" key="8">
    <source>
        <dbReference type="ARBA" id="ARBA00023014"/>
    </source>
</evidence>